<feature type="compositionally biased region" description="Basic and acidic residues" evidence="1">
    <location>
        <begin position="385"/>
        <end position="407"/>
    </location>
</feature>
<feature type="region of interest" description="Disordered" evidence="1">
    <location>
        <begin position="375"/>
        <end position="481"/>
    </location>
</feature>
<organism evidence="2 3">
    <name type="scientific">Prymnesium parvum</name>
    <name type="common">Toxic golden alga</name>
    <dbReference type="NCBI Taxonomy" id="97485"/>
    <lineage>
        <taxon>Eukaryota</taxon>
        <taxon>Haptista</taxon>
        <taxon>Haptophyta</taxon>
        <taxon>Prymnesiophyceae</taxon>
        <taxon>Prymnesiales</taxon>
        <taxon>Prymnesiaceae</taxon>
        <taxon>Prymnesium</taxon>
    </lineage>
</organism>
<keyword evidence="3" id="KW-1185">Reference proteome</keyword>
<feature type="compositionally biased region" description="Pro residues" evidence="1">
    <location>
        <begin position="35"/>
        <end position="59"/>
    </location>
</feature>
<dbReference type="EMBL" id="JBGBPQ010000014">
    <property type="protein sequence ID" value="KAL1510942.1"/>
    <property type="molecule type" value="Genomic_DNA"/>
</dbReference>
<feature type="compositionally biased region" description="Acidic residues" evidence="1">
    <location>
        <begin position="325"/>
        <end position="350"/>
    </location>
</feature>
<protein>
    <submittedName>
        <fullName evidence="2">Uncharacterized protein</fullName>
    </submittedName>
</protein>
<comment type="caution">
    <text evidence="2">The sequence shown here is derived from an EMBL/GenBank/DDBJ whole genome shotgun (WGS) entry which is preliminary data.</text>
</comment>
<evidence type="ECO:0000256" key="1">
    <source>
        <dbReference type="SAM" id="MobiDB-lite"/>
    </source>
</evidence>
<accession>A0AB34J0P8</accession>
<dbReference type="AlphaFoldDB" id="A0AB34J0P8"/>
<name>A0AB34J0P8_PRYPA</name>
<evidence type="ECO:0000313" key="3">
    <source>
        <dbReference type="Proteomes" id="UP001515480"/>
    </source>
</evidence>
<proteinExistence type="predicted"/>
<reference evidence="2 3" key="1">
    <citation type="journal article" date="2024" name="Science">
        <title>Giant polyketide synthase enzymes in the biosynthesis of giant marine polyether toxins.</title>
        <authorList>
            <person name="Fallon T.R."/>
            <person name="Shende V.V."/>
            <person name="Wierzbicki I.H."/>
            <person name="Pendleton A.L."/>
            <person name="Watervoot N.F."/>
            <person name="Auber R.P."/>
            <person name="Gonzalez D.J."/>
            <person name="Wisecaver J.H."/>
            <person name="Moore B.S."/>
        </authorList>
    </citation>
    <scope>NUCLEOTIDE SEQUENCE [LARGE SCALE GENOMIC DNA]</scope>
    <source>
        <strain evidence="2 3">12B1</strain>
    </source>
</reference>
<gene>
    <name evidence="2" type="ORF">AB1Y20_005770</name>
</gene>
<feature type="compositionally biased region" description="Pro residues" evidence="1">
    <location>
        <begin position="1"/>
        <end position="28"/>
    </location>
</feature>
<evidence type="ECO:0000313" key="2">
    <source>
        <dbReference type="EMBL" id="KAL1510942.1"/>
    </source>
</evidence>
<dbReference type="Proteomes" id="UP001515480">
    <property type="component" value="Unassembled WGS sequence"/>
</dbReference>
<feature type="region of interest" description="Disordered" evidence="1">
    <location>
        <begin position="301"/>
        <end position="362"/>
    </location>
</feature>
<feature type="region of interest" description="Disordered" evidence="1">
    <location>
        <begin position="1"/>
        <end position="62"/>
    </location>
</feature>
<sequence length="521" mass="55658">MTHCAPYPPPPHPTTHPPLPSHLAPPLPLHTLPLAPHPPPPPSLPPLPSTRPPPAPPPVSHASLNDDCLRAAAHLVSRGEYASLAAVSRAVCLRHAVLSLDQLPPPHAPLPALVHLDQLERRVAAHAAAFVATHGIATLADFEEEVDGALAALCVAPLPTPPPPAQHAEEIDIDDDASAASERGAGRFERFHVGPLRQHPAVRARWRPEEPFAPRGYAEVARHLLHFLAAQPPRRREVDVCLPQFEAYLQREEGASVRQMGVILNPHALPAAVHALRHATHKLAELEVLAVRRALERAHAEEERLMPQGSRRQGKKRRRRRQEDVAEEAVEGEAAEEGEEEEGEAAEEREEAAAEQGGEAETVATLEGAEWMQEEAGSITDAEETEARHESEQGMPLKEEAAGRGAEDEASEEPSGGEVAEADANASGAPNSKLRPTREEADGGGAAASSKLTCRTRLHAAARDSTKAAALPHRLPSSSEATHSLHFSVGSSVLPWSGALPAGPLDPSDRVAVGRWGEALV</sequence>